<dbReference type="Proteomes" id="UP000656881">
    <property type="component" value="Unassembled WGS sequence"/>
</dbReference>
<comment type="caution">
    <text evidence="3">The sequence shown here is derived from an EMBL/GenBank/DDBJ whole genome shotgun (WGS) entry which is preliminary data.</text>
</comment>
<evidence type="ECO:0000313" key="4">
    <source>
        <dbReference type="Proteomes" id="UP000656881"/>
    </source>
</evidence>
<name>A0ABQ2LWX2_9ACTN</name>
<gene>
    <name evidence="3" type="ORF">GCM10012286_28620</name>
</gene>
<keyword evidence="2" id="KW-0472">Membrane</keyword>
<evidence type="ECO:0000313" key="3">
    <source>
        <dbReference type="EMBL" id="GGO43827.1"/>
    </source>
</evidence>
<dbReference type="EMBL" id="BMNG01000005">
    <property type="protein sequence ID" value="GGO43827.1"/>
    <property type="molecule type" value="Genomic_DNA"/>
</dbReference>
<protein>
    <submittedName>
        <fullName evidence="3">Uncharacterized protein</fullName>
    </submittedName>
</protein>
<proteinExistence type="predicted"/>
<accession>A0ABQ2LWX2</accession>
<evidence type="ECO:0000256" key="1">
    <source>
        <dbReference type="SAM" id="MobiDB-lite"/>
    </source>
</evidence>
<reference evidence="4" key="1">
    <citation type="journal article" date="2019" name="Int. J. Syst. Evol. Microbiol.">
        <title>The Global Catalogue of Microorganisms (GCM) 10K type strain sequencing project: providing services to taxonomists for standard genome sequencing and annotation.</title>
        <authorList>
            <consortium name="The Broad Institute Genomics Platform"/>
            <consortium name="The Broad Institute Genome Sequencing Center for Infectious Disease"/>
            <person name="Wu L."/>
            <person name="Ma J."/>
        </authorList>
    </citation>
    <scope>NUCLEOTIDE SEQUENCE [LARGE SCALE GENOMIC DNA]</scope>
    <source>
        <strain evidence="4">CGMCC 4.7349</strain>
    </source>
</reference>
<organism evidence="3 4">
    <name type="scientific">Streptomyces lasiicapitis</name>
    <dbReference type="NCBI Taxonomy" id="1923961"/>
    <lineage>
        <taxon>Bacteria</taxon>
        <taxon>Bacillati</taxon>
        <taxon>Actinomycetota</taxon>
        <taxon>Actinomycetes</taxon>
        <taxon>Kitasatosporales</taxon>
        <taxon>Streptomycetaceae</taxon>
        <taxon>Streptomyces</taxon>
    </lineage>
</organism>
<keyword evidence="2" id="KW-0812">Transmembrane</keyword>
<keyword evidence="2" id="KW-1133">Transmembrane helix</keyword>
<keyword evidence="4" id="KW-1185">Reference proteome</keyword>
<evidence type="ECO:0000256" key="2">
    <source>
        <dbReference type="SAM" id="Phobius"/>
    </source>
</evidence>
<sequence length="137" mass="14857">MEYQSQARRFLPDPPGSPPILLLGKGRTRSPRASAAGSLVLKNQVSSGHVRLARHRQIKRHTGCGDGYGDERARGGHSVKDPKKIVLFVLVVFILYVIITDPEKAADYVQVGFEGISNGAKAIGDFMTWVANGGKDD</sequence>
<feature type="region of interest" description="Disordered" evidence="1">
    <location>
        <begin position="1"/>
        <end position="27"/>
    </location>
</feature>
<feature type="transmembrane region" description="Helical" evidence="2">
    <location>
        <begin position="82"/>
        <end position="99"/>
    </location>
</feature>